<feature type="region of interest" description="Disordered" evidence="2">
    <location>
        <begin position="1"/>
        <end position="20"/>
    </location>
</feature>
<feature type="coiled-coil region" evidence="1">
    <location>
        <begin position="610"/>
        <end position="637"/>
    </location>
</feature>
<gene>
    <name evidence="3" type="ORF">TRFO_19339</name>
</gene>
<feature type="compositionally biased region" description="Low complexity" evidence="2">
    <location>
        <begin position="1"/>
        <end position="18"/>
    </location>
</feature>
<evidence type="ECO:0000313" key="3">
    <source>
        <dbReference type="EMBL" id="OHT11252.1"/>
    </source>
</evidence>
<feature type="coiled-coil region" evidence="1">
    <location>
        <begin position="323"/>
        <end position="350"/>
    </location>
</feature>
<proteinExistence type="predicted"/>
<comment type="caution">
    <text evidence="3">The sequence shown here is derived from an EMBL/GenBank/DDBJ whole genome shotgun (WGS) entry which is preliminary data.</text>
</comment>
<dbReference type="RefSeq" id="XP_068364388.1">
    <property type="nucleotide sequence ID" value="XM_068500736.1"/>
</dbReference>
<feature type="coiled-coil region" evidence="1">
    <location>
        <begin position="524"/>
        <end position="581"/>
    </location>
</feature>
<feature type="coiled-coil region" evidence="1">
    <location>
        <begin position="180"/>
        <end position="277"/>
    </location>
</feature>
<accession>A0A1J4KN81</accession>
<protein>
    <submittedName>
        <fullName evidence="3">Uncharacterized protein</fullName>
    </submittedName>
</protein>
<feature type="coiled-coil region" evidence="1">
    <location>
        <begin position="51"/>
        <end position="110"/>
    </location>
</feature>
<evidence type="ECO:0000256" key="2">
    <source>
        <dbReference type="SAM" id="MobiDB-lite"/>
    </source>
</evidence>
<name>A0A1J4KN81_9EUKA</name>
<dbReference type="EMBL" id="MLAK01000592">
    <property type="protein sequence ID" value="OHT11252.1"/>
    <property type="molecule type" value="Genomic_DNA"/>
</dbReference>
<evidence type="ECO:0000256" key="1">
    <source>
        <dbReference type="SAM" id="Coils"/>
    </source>
</evidence>
<evidence type="ECO:0000313" key="4">
    <source>
        <dbReference type="Proteomes" id="UP000179807"/>
    </source>
</evidence>
<keyword evidence="1" id="KW-0175">Coiled coil</keyword>
<dbReference type="GeneID" id="94835440"/>
<organism evidence="3 4">
    <name type="scientific">Tritrichomonas foetus</name>
    <dbReference type="NCBI Taxonomy" id="1144522"/>
    <lineage>
        <taxon>Eukaryota</taxon>
        <taxon>Metamonada</taxon>
        <taxon>Parabasalia</taxon>
        <taxon>Tritrichomonadida</taxon>
        <taxon>Tritrichomonadidae</taxon>
        <taxon>Tritrichomonas</taxon>
    </lineage>
</organism>
<reference evidence="3" key="1">
    <citation type="submission" date="2016-10" db="EMBL/GenBank/DDBJ databases">
        <authorList>
            <person name="Benchimol M."/>
            <person name="Almeida L.G."/>
            <person name="Vasconcelos A.T."/>
            <person name="Perreira-Neves A."/>
            <person name="Rosa I.A."/>
            <person name="Tasca T."/>
            <person name="Bogo M.R."/>
            <person name="de Souza W."/>
        </authorList>
    </citation>
    <scope>NUCLEOTIDE SEQUENCE [LARGE SCALE GENOMIC DNA]</scope>
    <source>
        <strain evidence="3">K</strain>
    </source>
</reference>
<keyword evidence="4" id="KW-1185">Reference proteome</keyword>
<sequence>MKPSFSPNSGPSDSSINDSLKEQLAITKEISSQGLGNSSMLNCLQAKVKELLQYKEENISLTSQLKIAKETLQLQEAEFAFQRSEYEAEINSLKQNEQNLQKAFSNKQKEAKMQYDVNVKLDASQNSTMMMKYQKWKQKYKTLFLEHQELGQQLNEKNQNLNISHYSSSSEQDEIIKKLKSELKANRKQQKQEVETFINDINKLKSEKEELKAKLRQMKIENQNKELEIKSIIEEQEGNNNSTLNIENQISSAEEECQKLRIKIKSLTKKNHNYEKIIENIPRQQNLLQHVEIEYSNLCDIVGIEPGDIGKQWTSLIQECEKFVNSNDTINELKNQNSTLQKRITTILSEKRQNRLNNENGNNNNQGSEDYLEGMFCEVNCLRKIKEQLESRIDKYQYERRFSTHILNIYSLLVKQIDYLHESLFGDTTTKMRPLILTFIFARRFFQFKKVQADNDESALKIFRGRIKYAADAKLAEIKEKISTLSEDLFDTKQQMAQYSIQSQQFENNHDHKQFELQSTNDKLTLATGKLQYLKNRMSEMQEELATLIPPDVHNKTCEELEQYKKKNAHLNKKVLHLQQKLSKYGEIEKVFNKEIKNFEWNTSQVCVDIKEMKSQLQQQKNENDTLKTMLNEKVKEILALERLIIRLKGNNVTNNIAEMAKSSGNNGYMQNITQDTQLKVEKKIIATLDNTPTPLASLINPTFLK</sequence>
<dbReference type="VEuPathDB" id="TrichDB:TRFO_19339"/>
<dbReference type="Gene3D" id="1.10.287.1490">
    <property type="match status" value="1"/>
</dbReference>
<dbReference type="AlphaFoldDB" id="A0A1J4KN81"/>
<dbReference type="Proteomes" id="UP000179807">
    <property type="component" value="Unassembled WGS sequence"/>
</dbReference>